<keyword evidence="2 4" id="KW-0442">Lipid degradation</keyword>
<dbReference type="InterPro" id="IPR050301">
    <property type="entry name" value="NTE"/>
</dbReference>
<dbReference type="SUPFAM" id="SSF52151">
    <property type="entry name" value="FabD/lysophospholipase-like"/>
    <property type="match status" value="1"/>
</dbReference>
<comment type="caution">
    <text evidence="4">Lacks conserved residue(s) required for the propagation of feature annotation.</text>
</comment>
<evidence type="ECO:0000256" key="2">
    <source>
        <dbReference type="ARBA" id="ARBA00022963"/>
    </source>
</evidence>
<feature type="short sequence motif" description="GXSXG" evidence="4">
    <location>
        <begin position="36"/>
        <end position="40"/>
    </location>
</feature>
<dbReference type="Pfam" id="PF01734">
    <property type="entry name" value="Patatin"/>
    <property type="match status" value="1"/>
</dbReference>
<reference evidence="6 7" key="1">
    <citation type="submission" date="2013-03" db="EMBL/GenBank/DDBJ databases">
        <title>Salinisphaera hydrothermalis C41B8 Genome Sequencing.</title>
        <authorList>
            <person name="Li C."/>
            <person name="Lai Q."/>
            <person name="Shao Z."/>
        </authorList>
    </citation>
    <scope>NUCLEOTIDE SEQUENCE [LARGE SCALE GENOMIC DNA]</scope>
    <source>
        <strain evidence="6 7">C41B8</strain>
    </source>
</reference>
<name>A0A084II98_SALHC</name>
<gene>
    <name evidence="6" type="ORF">C41B8_15115</name>
</gene>
<dbReference type="STRING" id="1304275.C41B8_15115"/>
<evidence type="ECO:0000313" key="6">
    <source>
        <dbReference type="EMBL" id="KEZ76432.1"/>
    </source>
</evidence>
<protein>
    <submittedName>
        <fullName evidence="6">Patatin</fullName>
    </submittedName>
</protein>
<dbReference type="GO" id="GO:0016787">
    <property type="term" value="F:hydrolase activity"/>
    <property type="evidence" value="ECO:0007669"/>
    <property type="project" value="UniProtKB-UniRule"/>
</dbReference>
<keyword evidence="3 4" id="KW-0443">Lipid metabolism</keyword>
<dbReference type="EMBL" id="APNK01000030">
    <property type="protein sequence ID" value="KEZ76432.1"/>
    <property type="molecule type" value="Genomic_DNA"/>
</dbReference>
<dbReference type="InterPro" id="IPR002641">
    <property type="entry name" value="PNPLA_dom"/>
</dbReference>
<evidence type="ECO:0000256" key="3">
    <source>
        <dbReference type="ARBA" id="ARBA00023098"/>
    </source>
</evidence>
<dbReference type="GO" id="GO:0016042">
    <property type="term" value="P:lipid catabolic process"/>
    <property type="evidence" value="ECO:0007669"/>
    <property type="project" value="UniProtKB-UniRule"/>
</dbReference>
<dbReference type="AlphaFoldDB" id="A0A084II98"/>
<proteinExistence type="predicted"/>
<dbReference type="PATRIC" id="fig|1304275.5.peg.3089"/>
<feature type="domain" description="PNPLA" evidence="5">
    <location>
        <begin position="1"/>
        <end position="218"/>
    </location>
</feature>
<keyword evidence="1 4" id="KW-0378">Hydrolase</keyword>
<comment type="caution">
    <text evidence="6">The sequence shown here is derived from an EMBL/GenBank/DDBJ whole genome shotgun (WGS) entry which is preliminary data.</text>
</comment>
<evidence type="ECO:0000256" key="4">
    <source>
        <dbReference type="PROSITE-ProRule" id="PRU01161"/>
    </source>
</evidence>
<dbReference type="eggNOG" id="COG1752">
    <property type="taxonomic scope" value="Bacteria"/>
</dbReference>
<dbReference type="Gene3D" id="3.40.1090.10">
    <property type="entry name" value="Cytosolic phospholipase A2 catalytic domain"/>
    <property type="match status" value="1"/>
</dbReference>
<dbReference type="PANTHER" id="PTHR14226">
    <property type="entry name" value="NEUROPATHY TARGET ESTERASE/SWISS CHEESE D.MELANOGASTER"/>
    <property type="match status" value="1"/>
</dbReference>
<evidence type="ECO:0000259" key="5">
    <source>
        <dbReference type="PROSITE" id="PS51635"/>
    </source>
</evidence>
<dbReference type="PROSITE" id="PS51635">
    <property type="entry name" value="PNPLA"/>
    <property type="match status" value="1"/>
</dbReference>
<evidence type="ECO:0000256" key="1">
    <source>
        <dbReference type="ARBA" id="ARBA00022801"/>
    </source>
</evidence>
<dbReference type="InterPro" id="IPR016035">
    <property type="entry name" value="Acyl_Trfase/lysoPLipase"/>
</dbReference>
<dbReference type="PANTHER" id="PTHR14226:SF29">
    <property type="entry name" value="NEUROPATHY TARGET ESTERASE SWS"/>
    <property type="match status" value="1"/>
</dbReference>
<feature type="active site" description="Nucleophile" evidence="4">
    <location>
        <position position="38"/>
    </location>
</feature>
<organism evidence="6 7">
    <name type="scientific">Salinisphaera hydrothermalis (strain C41B8)</name>
    <dbReference type="NCBI Taxonomy" id="1304275"/>
    <lineage>
        <taxon>Bacteria</taxon>
        <taxon>Pseudomonadati</taxon>
        <taxon>Pseudomonadota</taxon>
        <taxon>Gammaproteobacteria</taxon>
        <taxon>Salinisphaerales</taxon>
        <taxon>Salinisphaeraceae</taxon>
        <taxon>Salinisphaera</taxon>
    </lineage>
</organism>
<keyword evidence="7" id="KW-1185">Reference proteome</keyword>
<accession>A0A084II98</accession>
<feature type="short sequence motif" description="DGA/G" evidence="4">
    <location>
        <begin position="205"/>
        <end position="207"/>
    </location>
</feature>
<sequence>MTAGGARGAYQAGVLKRIGERVGHYASRSPFAIVAGASAGAINGAAVAAYSDRFSEGTLRLALLWSALTAEQVYRTDLRAILGNAVRAGLDFGLGAWLGAGRVAALLDAAPLRALLVRELPLDGIGRAIERGDLSAIAITASGYHSGISYIFVQGAPGHPVWRKSRRIVLPAEITVDHICASAAIPLVFPPVALSTGVRSAWFGDGAMRLTHPLSPAIRLGAERILAIGVRCAGTAETLAERETEPGTGEQASMPRRPPLAQIMGVFLNAIFLDHLDADLDHLMRMNAFVKTYESATGERPAQSDLVEPMRVVEPLVVSPSVDLAEIADELSYRMPRTLRLALSGLGEPDPRSADLNSYLLFEPEYARALIDIGYHDASDRIDEIEAFLMGEAPAVRPAATAIRSRSVRS</sequence>
<dbReference type="Proteomes" id="UP000028302">
    <property type="component" value="Unassembled WGS sequence"/>
</dbReference>
<feature type="active site" description="Proton acceptor" evidence="4">
    <location>
        <position position="205"/>
    </location>
</feature>
<evidence type="ECO:0000313" key="7">
    <source>
        <dbReference type="Proteomes" id="UP000028302"/>
    </source>
</evidence>